<evidence type="ECO:0000313" key="5">
    <source>
        <dbReference type="Proteomes" id="UP001054821"/>
    </source>
</evidence>
<evidence type="ECO:0000259" key="3">
    <source>
        <dbReference type="Pfam" id="PF01458"/>
    </source>
</evidence>
<dbReference type="AlphaFoldDB" id="A0AAD4YLJ8"/>
<dbReference type="PANTHER" id="PTHR30508">
    <property type="entry name" value="FES CLUSTER ASSEMBLY PROTEIN SUF"/>
    <property type="match status" value="1"/>
</dbReference>
<comment type="similarity">
    <text evidence="1">Belongs to the iron-sulfur cluster assembly SufBD family.</text>
</comment>
<dbReference type="Proteomes" id="UP001054821">
    <property type="component" value="Chromosome 8"/>
</dbReference>
<proteinExistence type="inferred from homology"/>
<feature type="region of interest" description="Disordered" evidence="2">
    <location>
        <begin position="1"/>
        <end position="26"/>
    </location>
</feature>
<dbReference type="InterPro" id="IPR000825">
    <property type="entry name" value="SUF_FeS_clus_asmbl_SufBD_core"/>
</dbReference>
<dbReference type="Pfam" id="PF01458">
    <property type="entry name" value="SUFBD_core"/>
    <property type="match status" value="1"/>
</dbReference>
<dbReference type="EMBL" id="JAJFAZ020000008">
    <property type="protein sequence ID" value="KAI5313269.1"/>
    <property type="molecule type" value="Genomic_DNA"/>
</dbReference>
<evidence type="ECO:0000256" key="2">
    <source>
        <dbReference type="SAM" id="MobiDB-lite"/>
    </source>
</evidence>
<reference evidence="4 5" key="1">
    <citation type="journal article" date="2022" name="G3 (Bethesda)">
        <title>Whole-genome sequence and methylome profiling of the almond [Prunus dulcis (Mill.) D.A. Webb] cultivar 'Nonpareil'.</title>
        <authorList>
            <person name="D'Amico-Willman K.M."/>
            <person name="Ouma W.Z."/>
            <person name="Meulia T."/>
            <person name="Sideli G.M."/>
            <person name="Gradziel T.M."/>
            <person name="Fresnedo-Ramirez J."/>
        </authorList>
    </citation>
    <scope>NUCLEOTIDE SEQUENCE [LARGE SCALE GENOMIC DNA]</scope>
    <source>
        <strain evidence="4">Clone GOH B32 T37-40</strain>
    </source>
</reference>
<dbReference type="SUPFAM" id="SSF101960">
    <property type="entry name" value="Stabilizer of iron transporter SufD"/>
    <property type="match status" value="1"/>
</dbReference>
<gene>
    <name evidence="4" type="ORF">L3X38_042443</name>
</gene>
<dbReference type="PANTHER" id="PTHR30508:SF1">
    <property type="entry name" value="UPF0051 PROTEIN ABCI8, CHLOROPLASTIC-RELATED"/>
    <property type="match status" value="1"/>
</dbReference>
<sequence length="136" mass="15410">MEEQRAQKGKNTRSRNISKGISAGNSRNCYRGLLQVQSKAENAKNSSQCDSMLIGDSAAANTYPYIQALEVKLNHRKDLQEVQLARTSMKRPGPLQLPRYLQDVGFIVENFGFSQITGETLPKFRQESRESLNRIY</sequence>
<dbReference type="InterPro" id="IPR055346">
    <property type="entry name" value="Fe-S_cluster_assembly_SufBD"/>
</dbReference>
<feature type="compositionally biased region" description="Polar residues" evidence="2">
    <location>
        <begin position="14"/>
        <end position="26"/>
    </location>
</feature>
<evidence type="ECO:0000313" key="4">
    <source>
        <dbReference type="EMBL" id="KAI5313269.1"/>
    </source>
</evidence>
<name>A0AAD4YLJ8_PRUDU</name>
<organism evidence="4 5">
    <name type="scientific">Prunus dulcis</name>
    <name type="common">Almond</name>
    <name type="synonym">Amygdalus dulcis</name>
    <dbReference type="NCBI Taxonomy" id="3755"/>
    <lineage>
        <taxon>Eukaryota</taxon>
        <taxon>Viridiplantae</taxon>
        <taxon>Streptophyta</taxon>
        <taxon>Embryophyta</taxon>
        <taxon>Tracheophyta</taxon>
        <taxon>Spermatophyta</taxon>
        <taxon>Magnoliopsida</taxon>
        <taxon>eudicotyledons</taxon>
        <taxon>Gunneridae</taxon>
        <taxon>Pentapetalae</taxon>
        <taxon>rosids</taxon>
        <taxon>fabids</taxon>
        <taxon>Rosales</taxon>
        <taxon>Rosaceae</taxon>
        <taxon>Amygdaloideae</taxon>
        <taxon>Amygdaleae</taxon>
        <taxon>Prunus</taxon>
    </lineage>
</organism>
<accession>A0AAD4YLJ8</accession>
<evidence type="ECO:0000256" key="1">
    <source>
        <dbReference type="ARBA" id="ARBA00043967"/>
    </source>
</evidence>
<feature type="domain" description="SUF system FeS cluster assembly SufBD core" evidence="3">
    <location>
        <begin position="7"/>
        <end position="75"/>
    </location>
</feature>
<dbReference type="InterPro" id="IPR037284">
    <property type="entry name" value="SUF_FeS_clus_asmbl_SufBD_sf"/>
</dbReference>
<protein>
    <recommendedName>
        <fullName evidence="3">SUF system FeS cluster assembly SufBD core domain-containing protein</fullName>
    </recommendedName>
</protein>
<comment type="caution">
    <text evidence="4">The sequence shown here is derived from an EMBL/GenBank/DDBJ whole genome shotgun (WGS) entry which is preliminary data.</text>
</comment>
<keyword evidence="5" id="KW-1185">Reference proteome</keyword>
<dbReference type="GO" id="GO:0016226">
    <property type="term" value="P:iron-sulfur cluster assembly"/>
    <property type="evidence" value="ECO:0007669"/>
    <property type="project" value="InterPro"/>
</dbReference>